<dbReference type="RefSeq" id="WP_184925927.1">
    <property type="nucleotide sequence ID" value="NZ_BMSQ01000025.1"/>
</dbReference>
<dbReference type="InterPro" id="IPR036736">
    <property type="entry name" value="ACP-like_sf"/>
</dbReference>
<dbReference type="AlphaFoldDB" id="A0A7W8EYJ8"/>
<evidence type="ECO:0000313" key="2">
    <source>
        <dbReference type="EMBL" id="MBB5108971.1"/>
    </source>
</evidence>
<keyword evidence="3" id="KW-1185">Reference proteome</keyword>
<protein>
    <submittedName>
        <fullName evidence="2">Acyl carrier protein</fullName>
    </submittedName>
</protein>
<accession>A0A7W8EYJ8</accession>
<name>A0A7W8EYJ8_STRST</name>
<dbReference type="Proteomes" id="UP000549009">
    <property type="component" value="Unassembled WGS sequence"/>
</dbReference>
<feature type="domain" description="Carrier" evidence="1">
    <location>
        <begin position="5"/>
        <end position="64"/>
    </location>
</feature>
<dbReference type="Gene3D" id="1.10.1200.10">
    <property type="entry name" value="ACP-like"/>
    <property type="match status" value="1"/>
</dbReference>
<evidence type="ECO:0000313" key="3">
    <source>
        <dbReference type="Proteomes" id="UP000549009"/>
    </source>
</evidence>
<dbReference type="Pfam" id="PF00550">
    <property type="entry name" value="PP-binding"/>
    <property type="match status" value="1"/>
</dbReference>
<dbReference type="EMBL" id="JACHJD010000022">
    <property type="protein sequence ID" value="MBB5108971.1"/>
    <property type="molecule type" value="Genomic_DNA"/>
</dbReference>
<sequence>MNPILKDILTGPLQVGEQSLRPQASLEGAGLDSLAIAELDLLLAEHGVTLGEDRLASVTTVGALDQMVDEHLAGR</sequence>
<reference evidence="2 3" key="1">
    <citation type="submission" date="2020-08" db="EMBL/GenBank/DDBJ databases">
        <title>Genomic Encyclopedia of Type Strains, Phase III (KMG-III): the genomes of soil and plant-associated and newly described type strains.</title>
        <authorList>
            <person name="Whitman W."/>
        </authorList>
    </citation>
    <scope>NUCLEOTIDE SEQUENCE [LARGE SCALE GENOMIC DNA]</scope>
    <source>
        <strain evidence="2 3">CECT 3146</strain>
    </source>
</reference>
<organism evidence="2 3">
    <name type="scientific">Streptomyces spectabilis</name>
    <dbReference type="NCBI Taxonomy" id="68270"/>
    <lineage>
        <taxon>Bacteria</taxon>
        <taxon>Bacillati</taxon>
        <taxon>Actinomycetota</taxon>
        <taxon>Actinomycetes</taxon>
        <taxon>Kitasatosporales</taxon>
        <taxon>Streptomycetaceae</taxon>
        <taxon>Streptomyces</taxon>
    </lineage>
</organism>
<evidence type="ECO:0000259" key="1">
    <source>
        <dbReference type="Pfam" id="PF00550"/>
    </source>
</evidence>
<gene>
    <name evidence="2" type="ORF">FHS40_008097</name>
</gene>
<comment type="caution">
    <text evidence="2">The sequence shown here is derived from an EMBL/GenBank/DDBJ whole genome shotgun (WGS) entry which is preliminary data.</text>
</comment>
<proteinExistence type="predicted"/>
<dbReference type="SUPFAM" id="SSF47336">
    <property type="entry name" value="ACP-like"/>
    <property type="match status" value="1"/>
</dbReference>
<dbReference type="InterPro" id="IPR009081">
    <property type="entry name" value="PP-bd_ACP"/>
</dbReference>